<evidence type="ECO:0008006" key="5">
    <source>
        <dbReference type="Google" id="ProtNLM"/>
    </source>
</evidence>
<keyword evidence="4" id="KW-1185">Reference proteome</keyword>
<dbReference type="InterPro" id="IPR019198">
    <property type="entry name" value="Beta_propeller_containing"/>
</dbReference>
<feature type="compositionally biased region" description="Low complexity" evidence="1">
    <location>
        <begin position="512"/>
        <end position="540"/>
    </location>
</feature>
<protein>
    <recommendedName>
        <fullName evidence="5">Benzoate transporter</fullName>
    </recommendedName>
</protein>
<dbReference type="PROSITE" id="PS51257">
    <property type="entry name" value="PROKAR_LIPOPROTEIN"/>
    <property type="match status" value="1"/>
</dbReference>
<organism evidence="3 4">
    <name type="scientific">Streptosporangium longisporum</name>
    <dbReference type="NCBI Taxonomy" id="46187"/>
    <lineage>
        <taxon>Bacteria</taxon>
        <taxon>Bacillati</taxon>
        <taxon>Actinomycetota</taxon>
        <taxon>Actinomycetes</taxon>
        <taxon>Streptosporangiales</taxon>
        <taxon>Streptosporangiaceae</taxon>
        <taxon>Streptosporangium</taxon>
    </lineage>
</organism>
<reference evidence="3 4" key="1">
    <citation type="journal article" date="2019" name="Int. J. Syst. Evol. Microbiol.">
        <title>The Global Catalogue of Microorganisms (GCM) 10K type strain sequencing project: providing services to taxonomists for standard genome sequencing and annotation.</title>
        <authorList>
            <consortium name="The Broad Institute Genomics Platform"/>
            <consortium name="The Broad Institute Genome Sequencing Center for Infectious Disease"/>
            <person name="Wu L."/>
            <person name="Ma J."/>
        </authorList>
    </citation>
    <scope>NUCLEOTIDE SEQUENCE [LARGE SCALE GENOMIC DNA]</scope>
    <source>
        <strain evidence="3 4">JCM 3106</strain>
    </source>
</reference>
<feature type="compositionally biased region" description="Low complexity" evidence="1">
    <location>
        <begin position="376"/>
        <end position="401"/>
    </location>
</feature>
<feature type="compositionally biased region" description="Pro residues" evidence="1">
    <location>
        <begin position="365"/>
        <end position="375"/>
    </location>
</feature>
<feature type="signal peptide" evidence="2">
    <location>
        <begin position="1"/>
        <end position="24"/>
    </location>
</feature>
<feature type="region of interest" description="Disordered" evidence="1">
    <location>
        <begin position="510"/>
        <end position="563"/>
    </location>
</feature>
<proteinExistence type="predicted"/>
<sequence>MRTSTRTAGTVGAVTLAAALLATACTQTGTGGAPGTRTATQGTVKLPPVTLVAYDGCDDMLAGLRASTAGNVGPWGLGGPSILYATARDSAASAKSGGEAPEHSTTNVHEAGVDEPDLVKTDGKRVITVNRGVLRVVDTATRKVTGTLRLVNPEMWAPADLLVSGDRALVLFSGGGIVPFGATSKRAAIGGPHYALVDLSGKPKVIGSLTPEGSHVDARMVGSTVRIVVRNQPRIEFPDHGDVSEAERTRRNAEIVAKAPIEAWLPRYELAPTGGTASKRTVGCERISHPAKYTGTSMLSVHTLDLAGTLTDTAPISVVADGDTVYGTGSSLYVTSNPGWWSPRPIDSVIVDDAPATPAATPTASSPPPASPAPPAVSTATPGTTAPDAPAAPGAVPGLDPQPSLLPEPAPDASTASPEPAPSAPVTSPVPAEPPAVTPGTATPVVSSPATGTPSAEPVEPPEETEIHRFDVTAPGAPRYVASGRVPGRLLNQYSLSEHEGHLRVATTLTLPARPVSPSAGPSAGSSASPSADLSADPSTAPAPDPAVDPAVEPRGVPNTSSSVHVLKADTLVKTGEVGGLGRGERIYSVRFIGPLGYVVTFRQVDPLYTLDLRDPAAPRATGELKITGYSAYLHPAGEGRLIGVGQEASEQGRTLGTQVSLFDVGDPAAPRRLSQMFQKDSGSEAEWDPHAFLYWPKTGTAVIPLSSWTGSEPTTGAAVVLDIGDTEITKVGTIQHSARKRANNTRLAAYDPGIRRSVVIGDELWTVSDLGLKINTLDGLAERAWIPFS</sequence>
<feature type="compositionally biased region" description="Low complexity" evidence="1">
    <location>
        <begin position="411"/>
        <end position="430"/>
    </location>
</feature>
<feature type="chain" id="PRO_5045508907" description="Benzoate transporter" evidence="2">
    <location>
        <begin position="25"/>
        <end position="790"/>
    </location>
</feature>
<evidence type="ECO:0000256" key="1">
    <source>
        <dbReference type="SAM" id="MobiDB-lite"/>
    </source>
</evidence>
<name>A0ABN3XU39_9ACTN</name>
<keyword evidence="2" id="KW-0732">Signal</keyword>
<dbReference type="RefSeq" id="WP_344889867.1">
    <property type="nucleotide sequence ID" value="NZ_BAAAWD010000006.1"/>
</dbReference>
<evidence type="ECO:0000313" key="3">
    <source>
        <dbReference type="EMBL" id="GAA2994424.1"/>
    </source>
</evidence>
<feature type="compositionally biased region" description="Low complexity" evidence="1">
    <location>
        <begin position="355"/>
        <end position="364"/>
    </location>
</feature>
<gene>
    <name evidence="3" type="ORF">GCM10017559_13430</name>
</gene>
<evidence type="ECO:0000256" key="2">
    <source>
        <dbReference type="SAM" id="SignalP"/>
    </source>
</evidence>
<accession>A0ABN3XU39</accession>
<dbReference type="Proteomes" id="UP001499930">
    <property type="component" value="Unassembled WGS sequence"/>
</dbReference>
<feature type="region of interest" description="Disordered" evidence="1">
    <location>
        <begin position="355"/>
        <end position="464"/>
    </location>
</feature>
<evidence type="ECO:0000313" key="4">
    <source>
        <dbReference type="Proteomes" id="UP001499930"/>
    </source>
</evidence>
<feature type="compositionally biased region" description="Low complexity" evidence="1">
    <location>
        <begin position="438"/>
        <end position="449"/>
    </location>
</feature>
<comment type="caution">
    <text evidence="3">The sequence shown here is derived from an EMBL/GenBank/DDBJ whole genome shotgun (WGS) entry which is preliminary data.</text>
</comment>
<dbReference type="Pfam" id="PF09826">
    <property type="entry name" value="Beta_propel"/>
    <property type="match status" value="1"/>
</dbReference>
<dbReference type="EMBL" id="BAAAWD010000006">
    <property type="protein sequence ID" value="GAA2994424.1"/>
    <property type="molecule type" value="Genomic_DNA"/>
</dbReference>